<protein>
    <recommendedName>
        <fullName evidence="5 9">Uracil-DNA glycosylase</fullName>
        <shortName evidence="9">UDG</shortName>
        <ecNumber evidence="4 9">3.2.2.27</ecNumber>
    </recommendedName>
</protein>
<evidence type="ECO:0000256" key="8">
    <source>
        <dbReference type="ARBA" id="ARBA00023204"/>
    </source>
</evidence>
<dbReference type="EMBL" id="VJWL01000001">
    <property type="protein sequence ID" value="TRW50333.1"/>
    <property type="molecule type" value="Genomic_DNA"/>
</dbReference>
<evidence type="ECO:0000256" key="5">
    <source>
        <dbReference type="ARBA" id="ARBA00018429"/>
    </source>
</evidence>
<feature type="active site" description="Proton acceptor" evidence="9 10">
    <location>
        <position position="61"/>
    </location>
</feature>
<evidence type="ECO:0000256" key="2">
    <source>
        <dbReference type="ARBA" id="ARBA00002631"/>
    </source>
</evidence>
<dbReference type="Pfam" id="PF03167">
    <property type="entry name" value="UDG"/>
    <property type="match status" value="1"/>
</dbReference>
<dbReference type="EC" id="3.2.2.27" evidence="4 9"/>
<keyword evidence="9" id="KW-0963">Cytoplasm</keyword>
<evidence type="ECO:0000256" key="4">
    <source>
        <dbReference type="ARBA" id="ARBA00012030"/>
    </source>
</evidence>
<dbReference type="InterPro" id="IPR005122">
    <property type="entry name" value="Uracil-DNA_glycosylase-like"/>
</dbReference>
<dbReference type="PANTHER" id="PTHR11264:SF0">
    <property type="entry name" value="URACIL-DNA GLYCOSYLASE"/>
    <property type="match status" value="1"/>
</dbReference>
<comment type="similarity">
    <text evidence="3 9 11">Belongs to the uracil-DNA glycosylase (UDG) superfamily. UNG family.</text>
</comment>
<keyword evidence="14" id="KW-1185">Reference proteome</keyword>
<name>A0A552X6Z0_9GAMM</name>
<dbReference type="PROSITE" id="PS00130">
    <property type="entry name" value="U_DNA_GLYCOSYLASE"/>
    <property type="match status" value="1"/>
</dbReference>
<organism evidence="13 14">
    <name type="scientific">Aliidiomarina halalkaliphila</name>
    <dbReference type="NCBI Taxonomy" id="2593535"/>
    <lineage>
        <taxon>Bacteria</taxon>
        <taxon>Pseudomonadati</taxon>
        <taxon>Pseudomonadota</taxon>
        <taxon>Gammaproteobacteria</taxon>
        <taxon>Alteromonadales</taxon>
        <taxon>Idiomarinaceae</taxon>
        <taxon>Aliidiomarina</taxon>
    </lineage>
</organism>
<evidence type="ECO:0000256" key="3">
    <source>
        <dbReference type="ARBA" id="ARBA00008184"/>
    </source>
</evidence>
<dbReference type="OrthoDB" id="9804372at2"/>
<keyword evidence="8 9" id="KW-0234">DNA repair</keyword>
<dbReference type="SUPFAM" id="SSF52141">
    <property type="entry name" value="Uracil-DNA glycosylase-like"/>
    <property type="match status" value="1"/>
</dbReference>
<dbReference type="GO" id="GO:0004844">
    <property type="term" value="F:uracil DNA N-glycosylase activity"/>
    <property type="evidence" value="ECO:0007669"/>
    <property type="project" value="UniProtKB-UniRule"/>
</dbReference>
<dbReference type="GO" id="GO:0005737">
    <property type="term" value="C:cytoplasm"/>
    <property type="evidence" value="ECO:0007669"/>
    <property type="project" value="UniProtKB-SubCell"/>
</dbReference>
<sequence length="216" mass="24570">MESWQGLFEQERQKSYFRELRDRVLAERAGDVPIYPPKEQVFRAFELTPKDQVKVVILGQDPYHQPGQAHGLAFSVPAGIRPPPSLKNIYKAIQHDYPNFAIPQHGDLTAWAQQGVLLLNTALTVRDSSPGAHAKWGWQEFTKATLAYLNELQPMVFMLWGKHAQQLGEHIDQNRHLLLESVHPSPLSAHRGFLTCGHFKAANAWLQEQGRAPINW</sequence>
<keyword evidence="7 9" id="KW-0378">Hydrolase</keyword>
<dbReference type="AlphaFoldDB" id="A0A552X6Z0"/>
<evidence type="ECO:0000256" key="7">
    <source>
        <dbReference type="ARBA" id="ARBA00022801"/>
    </source>
</evidence>
<dbReference type="NCBIfam" id="NF003588">
    <property type="entry name" value="PRK05254.1-1"/>
    <property type="match status" value="1"/>
</dbReference>
<evidence type="ECO:0000256" key="1">
    <source>
        <dbReference type="ARBA" id="ARBA00001400"/>
    </source>
</evidence>
<dbReference type="InterPro" id="IPR002043">
    <property type="entry name" value="UDG_fam1"/>
</dbReference>
<dbReference type="FunFam" id="3.40.470.10:FF:000001">
    <property type="entry name" value="Uracil-DNA glycosylase"/>
    <property type="match status" value="1"/>
</dbReference>
<comment type="caution">
    <text evidence="13">The sequence shown here is derived from an EMBL/GenBank/DDBJ whole genome shotgun (WGS) entry which is preliminary data.</text>
</comment>
<dbReference type="RefSeq" id="WP_143235212.1">
    <property type="nucleotide sequence ID" value="NZ_VJWL01000001.1"/>
</dbReference>
<keyword evidence="6 9" id="KW-0227">DNA damage</keyword>
<dbReference type="HAMAP" id="MF_00148">
    <property type="entry name" value="UDG"/>
    <property type="match status" value="1"/>
</dbReference>
<comment type="function">
    <text evidence="2 9 11">Excises uracil residues from the DNA which can arise as a result of misincorporation of dUMP residues by DNA polymerase or due to deamination of cytosine.</text>
</comment>
<evidence type="ECO:0000313" key="13">
    <source>
        <dbReference type="EMBL" id="TRW50333.1"/>
    </source>
</evidence>
<dbReference type="CDD" id="cd10027">
    <property type="entry name" value="UDG-F1-like"/>
    <property type="match status" value="1"/>
</dbReference>
<evidence type="ECO:0000256" key="9">
    <source>
        <dbReference type="HAMAP-Rule" id="MF_00148"/>
    </source>
</evidence>
<accession>A0A552X6Z0</accession>
<reference evidence="13 14" key="1">
    <citation type="submission" date="2019-07" db="EMBL/GenBank/DDBJ databases">
        <authorList>
            <person name="Yang M."/>
            <person name="Zhao D."/>
            <person name="Xiang H."/>
        </authorList>
    </citation>
    <scope>NUCLEOTIDE SEQUENCE [LARGE SCALE GENOMIC DNA]</scope>
    <source>
        <strain evidence="13 14">IM1326</strain>
    </source>
</reference>
<dbReference type="GO" id="GO:0097510">
    <property type="term" value="P:base-excision repair, AP site formation via deaminated base removal"/>
    <property type="evidence" value="ECO:0007669"/>
    <property type="project" value="TreeGrafter"/>
</dbReference>
<dbReference type="NCBIfam" id="NF003592">
    <property type="entry name" value="PRK05254.1-5"/>
    <property type="match status" value="1"/>
</dbReference>
<dbReference type="NCBIfam" id="NF003589">
    <property type="entry name" value="PRK05254.1-2"/>
    <property type="match status" value="1"/>
</dbReference>
<dbReference type="SMART" id="SM00987">
    <property type="entry name" value="UreE_C"/>
    <property type="match status" value="1"/>
</dbReference>
<evidence type="ECO:0000256" key="11">
    <source>
        <dbReference type="RuleBase" id="RU003780"/>
    </source>
</evidence>
<dbReference type="InterPro" id="IPR036895">
    <property type="entry name" value="Uracil-DNA_glycosylase-like_sf"/>
</dbReference>
<dbReference type="Proteomes" id="UP000320359">
    <property type="component" value="Unassembled WGS sequence"/>
</dbReference>
<dbReference type="SMART" id="SM00986">
    <property type="entry name" value="UDG"/>
    <property type="match status" value="1"/>
</dbReference>
<evidence type="ECO:0000256" key="10">
    <source>
        <dbReference type="PROSITE-ProRule" id="PRU10072"/>
    </source>
</evidence>
<evidence type="ECO:0000256" key="6">
    <source>
        <dbReference type="ARBA" id="ARBA00022763"/>
    </source>
</evidence>
<keyword evidence="13" id="KW-0326">Glycosidase</keyword>
<dbReference type="NCBIfam" id="TIGR00628">
    <property type="entry name" value="ung"/>
    <property type="match status" value="1"/>
</dbReference>
<dbReference type="Gene3D" id="3.40.470.10">
    <property type="entry name" value="Uracil-DNA glycosylase-like domain"/>
    <property type="match status" value="1"/>
</dbReference>
<proteinExistence type="inferred from homology"/>
<comment type="subcellular location">
    <subcellularLocation>
        <location evidence="9">Cytoplasm</location>
    </subcellularLocation>
</comment>
<gene>
    <name evidence="9" type="primary">ung</name>
    <name evidence="13" type="ORF">FM042_05740</name>
</gene>
<dbReference type="PANTHER" id="PTHR11264">
    <property type="entry name" value="URACIL-DNA GLYCOSYLASE"/>
    <property type="match status" value="1"/>
</dbReference>
<comment type="catalytic activity">
    <reaction evidence="1 9 11">
        <text>Hydrolyzes single-stranded DNA or mismatched double-stranded DNA and polynucleotides, releasing free uracil.</text>
        <dbReference type="EC" id="3.2.2.27"/>
    </reaction>
</comment>
<feature type="domain" description="Uracil-DNA glycosylase-like" evidence="12">
    <location>
        <begin position="46"/>
        <end position="206"/>
    </location>
</feature>
<evidence type="ECO:0000259" key="12">
    <source>
        <dbReference type="SMART" id="SM00986"/>
    </source>
</evidence>
<dbReference type="InterPro" id="IPR018085">
    <property type="entry name" value="Ura-DNA_Glyclase_AS"/>
</dbReference>
<evidence type="ECO:0000313" key="14">
    <source>
        <dbReference type="Proteomes" id="UP000320359"/>
    </source>
</evidence>
<dbReference type="NCBIfam" id="NF003591">
    <property type="entry name" value="PRK05254.1-4"/>
    <property type="match status" value="1"/>
</dbReference>